<organism evidence="13 14">
    <name type="scientific">Prymnesium parvum</name>
    <name type="common">Toxic golden alga</name>
    <dbReference type="NCBI Taxonomy" id="97485"/>
    <lineage>
        <taxon>Eukaryota</taxon>
        <taxon>Haptista</taxon>
        <taxon>Haptophyta</taxon>
        <taxon>Prymnesiophyceae</taxon>
        <taxon>Prymnesiales</taxon>
        <taxon>Prymnesiaceae</taxon>
        <taxon>Prymnesium</taxon>
    </lineage>
</organism>
<gene>
    <name evidence="13" type="ORF">AB1Y20_007665</name>
</gene>
<dbReference type="Gene3D" id="1.25.40.710">
    <property type="match status" value="1"/>
</dbReference>
<dbReference type="Proteomes" id="UP001515480">
    <property type="component" value="Unassembled WGS sequence"/>
</dbReference>
<evidence type="ECO:0000256" key="1">
    <source>
        <dbReference type="ARBA" id="ARBA00001910"/>
    </source>
</evidence>
<dbReference type="PANTHER" id="PTHR43806:SF14">
    <property type="entry name" value="TRIPEPTIDYL-PEPTIDASE 2"/>
    <property type="match status" value="1"/>
</dbReference>
<evidence type="ECO:0000256" key="2">
    <source>
        <dbReference type="ARBA" id="ARBA00011073"/>
    </source>
</evidence>
<accession>A0AB34IYD7</accession>
<dbReference type="EMBL" id="JBGBPQ010000017">
    <property type="protein sequence ID" value="KAL1508069.1"/>
    <property type="molecule type" value="Genomic_DNA"/>
</dbReference>
<comment type="caution">
    <text evidence="13">The sequence shown here is derived from an EMBL/GenBank/DDBJ whole genome shotgun (WGS) entry which is preliminary data.</text>
</comment>
<dbReference type="PROSITE" id="PS00137">
    <property type="entry name" value="SUBTILASE_HIS"/>
    <property type="match status" value="1"/>
</dbReference>
<keyword evidence="4" id="KW-0031">Aminopeptidase</keyword>
<keyword evidence="6 8" id="KW-0378">Hydrolase</keyword>
<dbReference type="InterPro" id="IPR023828">
    <property type="entry name" value="Peptidase_S8_Ser-AS"/>
</dbReference>
<keyword evidence="14" id="KW-1185">Reference proteome</keyword>
<evidence type="ECO:0000256" key="6">
    <source>
        <dbReference type="ARBA" id="ARBA00022801"/>
    </source>
</evidence>
<dbReference type="InterPro" id="IPR022229">
    <property type="entry name" value="TPPII_Ig-like-2"/>
</dbReference>
<feature type="domain" description="Tripeptidyl peptidase II second Ig-like" evidence="11">
    <location>
        <begin position="816"/>
        <end position="1014"/>
    </location>
</feature>
<dbReference type="Gene3D" id="2.60.40.3170">
    <property type="match status" value="1"/>
</dbReference>
<feature type="compositionally biased region" description="Low complexity" evidence="9">
    <location>
        <begin position="1066"/>
        <end position="1076"/>
    </location>
</feature>
<dbReference type="PANTHER" id="PTHR43806">
    <property type="entry name" value="PEPTIDASE S8"/>
    <property type="match status" value="1"/>
</dbReference>
<evidence type="ECO:0000256" key="3">
    <source>
        <dbReference type="ARBA" id="ARBA00012462"/>
    </source>
</evidence>
<dbReference type="GO" id="GO:0004252">
    <property type="term" value="F:serine-type endopeptidase activity"/>
    <property type="evidence" value="ECO:0007669"/>
    <property type="project" value="UniProtKB-UniRule"/>
</dbReference>
<feature type="domain" description="Peptidase S8/S53" evidence="10">
    <location>
        <begin position="58"/>
        <end position="500"/>
    </location>
</feature>
<evidence type="ECO:0000259" key="12">
    <source>
        <dbReference type="Pfam" id="PF21223"/>
    </source>
</evidence>
<dbReference type="Pfam" id="PF21223">
    <property type="entry name" value="TPPII_Ig-like-1"/>
    <property type="match status" value="1"/>
</dbReference>
<dbReference type="InterPro" id="IPR046939">
    <property type="entry name" value="TPPII_C_sf"/>
</dbReference>
<feature type="region of interest" description="Disordered" evidence="9">
    <location>
        <begin position="1046"/>
        <end position="1076"/>
    </location>
</feature>
<evidence type="ECO:0000256" key="4">
    <source>
        <dbReference type="ARBA" id="ARBA00022438"/>
    </source>
</evidence>
<dbReference type="EC" id="3.4.14.10" evidence="3"/>
<keyword evidence="7 8" id="KW-0720">Serine protease</keyword>
<keyword evidence="5 8" id="KW-0645">Protease</keyword>
<evidence type="ECO:0000256" key="9">
    <source>
        <dbReference type="SAM" id="MobiDB-lite"/>
    </source>
</evidence>
<comment type="catalytic activity">
    <reaction evidence="1">
        <text>Release of an N-terminal tripeptide from a polypeptide.</text>
        <dbReference type="EC" id="3.4.14.10"/>
    </reaction>
</comment>
<dbReference type="InterPro" id="IPR050131">
    <property type="entry name" value="Peptidase_S8_subtilisin-like"/>
</dbReference>
<dbReference type="PROSITE" id="PS51892">
    <property type="entry name" value="SUBTILASE"/>
    <property type="match status" value="1"/>
</dbReference>
<dbReference type="InterPro" id="IPR022398">
    <property type="entry name" value="Peptidase_S8_His-AS"/>
</dbReference>
<feature type="active site" description="Charge relay system" evidence="8">
    <location>
        <position position="67"/>
    </location>
</feature>
<dbReference type="InterPro" id="IPR000209">
    <property type="entry name" value="Peptidase_S8/S53_dom"/>
</dbReference>
<proteinExistence type="inferred from homology"/>
<feature type="domain" description="Tripeptidyl-peptidase II first Ig-like" evidence="12">
    <location>
        <begin position="534"/>
        <end position="659"/>
    </location>
</feature>
<evidence type="ECO:0000259" key="10">
    <source>
        <dbReference type="Pfam" id="PF00082"/>
    </source>
</evidence>
<evidence type="ECO:0000256" key="8">
    <source>
        <dbReference type="PROSITE-ProRule" id="PRU01240"/>
    </source>
</evidence>
<evidence type="ECO:0000313" key="14">
    <source>
        <dbReference type="Proteomes" id="UP001515480"/>
    </source>
</evidence>
<feature type="compositionally biased region" description="Pro residues" evidence="9">
    <location>
        <begin position="1050"/>
        <end position="1062"/>
    </location>
</feature>
<comment type="similarity">
    <text evidence="2 8">Belongs to the peptidase S8 family.</text>
</comment>
<reference evidence="13 14" key="1">
    <citation type="journal article" date="2024" name="Science">
        <title>Giant polyketide synthase enzymes in the biosynthesis of giant marine polyether toxins.</title>
        <authorList>
            <person name="Fallon T.R."/>
            <person name="Shende V.V."/>
            <person name="Wierzbicki I.H."/>
            <person name="Pendleton A.L."/>
            <person name="Watervoot N.F."/>
            <person name="Auber R.P."/>
            <person name="Gonzalez D.J."/>
            <person name="Wisecaver J.H."/>
            <person name="Moore B.S."/>
        </authorList>
    </citation>
    <scope>NUCLEOTIDE SEQUENCE [LARGE SCALE GENOMIC DNA]</scope>
    <source>
        <strain evidence="13 14">12B1</strain>
    </source>
</reference>
<dbReference type="Pfam" id="PF00082">
    <property type="entry name" value="Peptidase_S8"/>
    <property type="match status" value="1"/>
</dbReference>
<evidence type="ECO:0000256" key="7">
    <source>
        <dbReference type="ARBA" id="ARBA00022825"/>
    </source>
</evidence>
<evidence type="ECO:0000256" key="5">
    <source>
        <dbReference type="ARBA" id="ARBA00022670"/>
    </source>
</evidence>
<dbReference type="Gene3D" id="3.40.50.200">
    <property type="entry name" value="Peptidase S8/S53 domain"/>
    <property type="match status" value="2"/>
</dbReference>
<dbReference type="GO" id="GO:0008240">
    <property type="term" value="F:tripeptidyl-peptidase activity"/>
    <property type="evidence" value="ECO:0007669"/>
    <property type="project" value="UniProtKB-EC"/>
</dbReference>
<dbReference type="PROSITE" id="PS00138">
    <property type="entry name" value="SUBTILASE_SER"/>
    <property type="match status" value="1"/>
</dbReference>
<dbReference type="InterPro" id="IPR046940">
    <property type="entry name" value="TPPII_Ig-like_sf"/>
</dbReference>
<dbReference type="GO" id="GO:0005829">
    <property type="term" value="C:cytosol"/>
    <property type="evidence" value="ECO:0007669"/>
    <property type="project" value="TreeGrafter"/>
</dbReference>
<protein>
    <recommendedName>
        <fullName evidence="3">tripeptidyl-peptidase II</fullName>
        <ecNumber evidence="3">3.4.14.10</ecNumber>
    </recommendedName>
</protein>
<dbReference type="GO" id="GO:0004177">
    <property type="term" value="F:aminopeptidase activity"/>
    <property type="evidence" value="ECO:0007669"/>
    <property type="project" value="UniProtKB-KW"/>
</dbReference>
<dbReference type="InterPro" id="IPR048383">
    <property type="entry name" value="TPPII_Ig-like-1"/>
</dbReference>
<evidence type="ECO:0000313" key="13">
    <source>
        <dbReference type="EMBL" id="KAL1508069.1"/>
    </source>
</evidence>
<evidence type="ECO:0000259" key="11">
    <source>
        <dbReference type="Pfam" id="PF12580"/>
    </source>
</evidence>
<name>A0AB34IYD7_PRYPA</name>
<feature type="active site" description="Charge relay system" evidence="8">
    <location>
        <position position="276"/>
    </location>
</feature>
<dbReference type="SUPFAM" id="SSF52743">
    <property type="entry name" value="Subtilisin-like"/>
    <property type="match status" value="1"/>
</dbReference>
<dbReference type="PRINTS" id="PR00723">
    <property type="entry name" value="SUBTILISIN"/>
</dbReference>
<dbReference type="GO" id="GO:0006508">
    <property type="term" value="P:proteolysis"/>
    <property type="evidence" value="ECO:0007669"/>
    <property type="project" value="UniProtKB-KW"/>
</dbReference>
<sequence length="1367" mass="144633">MLLLGLLPHVRHDAPPAWSERPRALQNVLMRAPPPLSAIPKAETGVQALLESTPEADGRGIRVAVLDTGCDLAAAGLQTTSDGKPKYLDFLDCTGGGDIDTSLGASPRDDGTLLGLSGRSLKLGAWAEGVREFRLGALRLYALGSMPSSALRRVKSERKASFAAQHHHATGEVQRQLDSLPPEERAAKEDLELQLAQLDEMMKEYSDDGPLLDVVLFQDEARVWRAVVDKTLSFRAEGMNPRPQVGDLGFGSAVSYCVQVYEGGDILSVVTDAGSHGTHVAGIVAANFEEAPELNGVAPGAQILACKIGDGRLQGGETGTGLVRALIAAKAYQCDLINLSYGEPAWQHDKGRVSATLTAAVRQWGMALFTSAGNDGPALSSLGSPGALSAPITVGAYVSPAMMAEQYSMLPVAAVAGAAYSFSSRGPTHDGFLPSLCAPGGAIAPVPRHSLQGRAQYHGTSMSSPNACGAAACVLSALRRRGVRPPPPALRRALENSARTVALRDEWAEGAGLLDAAAAAAYAAAHDGKPAQHVEFELRVPSRGGARGVYLRDRAEVRAPLAVAVSVAPLFEQAAPRSEEEVRALLALQLHLRLEPSAEWITAPASLFLGSAKERGSQSFTVRVDPTRLAPGAHFARVQAFDIADPSRGALFSLPVTVIIPHSAPPPPADDADAHPPIEFPIQLRGGLPVRRFVSAPAAAEWATLKLRTAALPDGPHVVTVHVVPCARGDLPTRYTQTKKSVALREHSVEELAVPVRGGATLELCLQLAWLANPAPAALDASLEFHSLGVRGAPMVPRAVRLGHSETYARLEVEAPLRTERLAPKAKVTVVERAIRPSHHVLAAGSAERDVLPPSDAVAQANPLARGLQIHSMVLTYRFDVAPEGDATEQVVVPRLAPLHDQLYDSPLDSMLWRLEDSNGQPLKYGGAMHDASDTPLKKGEYTLSVLLRHPERGQLAALKDLPLLLRMPLAAPVDCPIYSGRGDATTGGYGGAAAVKEAWLRRGGRAELYVCRPSAKLPSWLRAGDVLDGLVTLDEAQPHATRLPLAVEMPPPPPPPPPPPEAQRSANASATEGTAAADEKALAEAIFEAKLRRLAALRQEGAAADRCEGREGCGAHAPSRATPRPLLAVRFDSLAAAMTASDEPSVDLLLEVLAFKRACTPPADVADGGVAEWRAAEVSLAADKLTAPGGPIDPALVAQYFGVAHDADAMSEEAKETEKSMKQKRKAVRIGLLCKAEALAACLDDFNSTSAQTIAEREDGGGKLAKFNDAVVELKRWVSGEGDLEEESDKDCLALTLLRYEIGRARPGAALAVARKRLKSQQAGGAGAKALTVECIKLYRSLGLDFWAANAEETLFARFPVVKLPL</sequence>
<dbReference type="Pfam" id="PF12580">
    <property type="entry name" value="TPPII"/>
    <property type="match status" value="1"/>
</dbReference>
<feature type="active site" description="Charge relay system" evidence="8">
    <location>
        <position position="461"/>
    </location>
</feature>
<dbReference type="InterPro" id="IPR015500">
    <property type="entry name" value="Peptidase_S8_subtilisin-rel"/>
</dbReference>
<dbReference type="InterPro" id="IPR036852">
    <property type="entry name" value="Peptidase_S8/S53_dom_sf"/>
</dbReference>